<dbReference type="Gene3D" id="3.90.550.10">
    <property type="entry name" value="Spore Coat Polysaccharide Biosynthesis Protein SpsA, Chain A"/>
    <property type="match status" value="1"/>
</dbReference>
<name>A0ABY5HYI2_9FIRM</name>
<reference evidence="2" key="1">
    <citation type="submission" date="2022-07" db="EMBL/GenBank/DDBJ databases">
        <title>Faecal culturing of patients with breast cancer.</title>
        <authorList>
            <person name="Teng N.M.Y."/>
            <person name="Kiu R."/>
            <person name="Evans R."/>
            <person name="Baker D.J."/>
            <person name="Zenner C."/>
            <person name="Robinson S.D."/>
            <person name="Hall L.J."/>
        </authorList>
    </citation>
    <scope>NUCLEOTIDE SEQUENCE</scope>
    <source>
        <strain evidence="2">LH1062</strain>
    </source>
</reference>
<organism evidence="2 3">
    <name type="scientific">Allocoprobacillus halotolerans</name>
    <dbReference type="NCBI Taxonomy" id="2944914"/>
    <lineage>
        <taxon>Bacteria</taxon>
        <taxon>Bacillati</taxon>
        <taxon>Bacillota</taxon>
        <taxon>Erysipelotrichia</taxon>
        <taxon>Erysipelotrichales</taxon>
        <taxon>Erysipelotrichaceae</taxon>
        <taxon>Allocoprobacillus</taxon>
    </lineage>
</organism>
<dbReference type="PANTHER" id="PTHR22916">
    <property type="entry name" value="GLYCOSYLTRANSFERASE"/>
    <property type="match status" value="1"/>
</dbReference>
<keyword evidence="2" id="KW-0808">Transferase</keyword>
<feature type="domain" description="Glycosyltransferase 2-like" evidence="1">
    <location>
        <begin position="2"/>
        <end position="111"/>
    </location>
</feature>
<evidence type="ECO:0000313" key="3">
    <source>
        <dbReference type="Proteomes" id="UP001060112"/>
    </source>
</evidence>
<dbReference type="EMBL" id="CP101620">
    <property type="protein sequence ID" value="UTY38142.1"/>
    <property type="molecule type" value="Genomic_DNA"/>
</dbReference>
<protein>
    <submittedName>
        <fullName evidence="2">Glycosyltransferase</fullName>
        <ecNumber evidence="2">2.4.-.-</ecNumber>
    </submittedName>
</protein>
<dbReference type="EC" id="2.4.-.-" evidence="2"/>
<dbReference type="InterPro" id="IPR029044">
    <property type="entry name" value="Nucleotide-diphossugar_trans"/>
</dbReference>
<dbReference type="SUPFAM" id="SSF53448">
    <property type="entry name" value="Nucleotide-diphospho-sugar transferases"/>
    <property type="match status" value="1"/>
</dbReference>
<dbReference type="Pfam" id="PF00535">
    <property type="entry name" value="Glycos_transf_2"/>
    <property type="match status" value="1"/>
</dbReference>
<dbReference type="InterPro" id="IPR001173">
    <property type="entry name" value="Glyco_trans_2-like"/>
</dbReference>
<dbReference type="PANTHER" id="PTHR22916:SF3">
    <property type="entry name" value="UDP-GLCNAC:BETAGAL BETA-1,3-N-ACETYLGLUCOSAMINYLTRANSFERASE-LIKE PROTEIN 1"/>
    <property type="match status" value="1"/>
</dbReference>
<evidence type="ECO:0000259" key="1">
    <source>
        <dbReference type="Pfam" id="PF00535"/>
    </source>
</evidence>
<gene>
    <name evidence="2" type="ORF">NMU03_10630</name>
</gene>
<keyword evidence="3" id="KW-1185">Reference proteome</keyword>
<sequence>MNQDINNYEILLINDSSPDNSQTIIDEYVKKYPNIVKGYIKENGGLGDTRNYAIPYAKGQYLMFVDSDDYIKEYSLKKLISLMKEKDLDILVFDFIKVYDDKKFIHEKSMNDISLTDYILSTPNACNKIFKRLLFLDNNIMFPTRIWYEDLAIIPSLAQYTNKIGYINEGIYFYQFRNNSIMNQNKYNPKILDMIDAIDNLRKHFNNCFLEELEYLSLQHLFYGSALKLLPLKRYKELDKCLCNHKKFYDHWNQNKYYLAKPKLYKLFCYLLSKRKFTLARWLLFFKDYLLKRS</sequence>
<keyword evidence="2" id="KW-0328">Glycosyltransferase</keyword>
<proteinExistence type="predicted"/>
<accession>A0ABY5HYI2</accession>
<dbReference type="Proteomes" id="UP001060112">
    <property type="component" value="Chromosome"/>
</dbReference>
<dbReference type="GO" id="GO:0016757">
    <property type="term" value="F:glycosyltransferase activity"/>
    <property type="evidence" value="ECO:0007669"/>
    <property type="project" value="UniProtKB-KW"/>
</dbReference>
<evidence type="ECO:0000313" key="2">
    <source>
        <dbReference type="EMBL" id="UTY38142.1"/>
    </source>
</evidence>
<dbReference type="CDD" id="cd00761">
    <property type="entry name" value="Glyco_tranf_GTA_type"/>
    <property type="match status" value="1"/>
</dbReference>